<dbReference type="PROSITE" id="PS50206">
    <property type="entry name" value="RHODANESE_3"/>
    <property type="match status" value="2"/>
</dbReference>
<evidence type="ECO:0000313" key="5">
    <source>
        <dbReference type="Proteomes" id="UP001597231"/>
    </source>
</evidence>
<dbReference type="SMART" id="SM00450">
    <property type="entry name" value="RHOD"/>
    <property type="match status" value="2"/>
</dbReference>
<dbReference type="SUPFAM" id="SSF52821">
    <property type="entry name" value="Rhodanese/Cell cycle control phosphatase"/>
    <property type="match status" value="2"/>
</dbReference>
<protein>
    <submittedName>
        <fullName evidence="4">Sulfurtransferase</fullName>
        <ecNumber evidence="4">2.8.1.-</ecNumber>
    </submittedName>
</protein>
<reference evidence="5" key="1">
    <citation type="journal article" date="2019" name="Int. J. Syst. Evol. Microbiol.">
        <title>The Global Catalogue of Microorganisms (GCM) 10K type strain sequencing project: providing services to taxonomists for standard genome sequencing and annotation.</title>
        <authorList>
            <consortium name="The Broad Institute Genomics Platform"/>
            <consortium name="The Broad Institute Genome Sequencing Center for Infectious Disease"/>
            <person name="Wu L."/>
            <person name="Ma J."/>
        </authorList>
    </citation>
    <scope>NUCLEOTIDE SEQUENCE [LARGE SCALE GENOMIC DNA]</scope>
    <source>
        <strain evidence="5">CCUG 53915</strain>
    </source>
</reference>
<sequence length="275" mass="30649">MDVFKSIEEIDYGKVKWVDTRFSLNDREEGKRKFAKGHVAGAVYWDLEEDLSDMTKKAGRHPLPDKEKLTALFRKSGLSLNDDIIVYDDGGSPFAARAWWLLRYAGFQNAFIAIEGFEQLKASGVPISTENEIIPPTEVVPVWNETIHAPRSFIEETVAGKKGAILLDARSAERYRGVVEPIDRVAGHIPGALNFDWEQLKLNGSFNLGSEVKDQLEKTVSKSEDIAVYCGSGVTAAPLYALLKHNGYEHVKLYVGSFSDWISKADAPVEKTNEL</sequence>
<dbReference type="Gene3D" id="3.40.250.10">
    <property type="entry name" value="Rhodanese-like domain"/>
    <property type="match status" value="2"/>
</dbReference>
<proteinExistence type="predicted"/>
<dbReference type="Proteomes" id="UP001597231">
    <property type="component" value="Unassembled WGS sequence"/>
</dbReference>
<dbReference type="EC" id="2.8.1.-" evidence="4"/>
<dbReference type="InterPro" id="IPR045078">
    <property type="entry name" value="TST/MPST-like"/>
</dbReference>
<evidence type="ECO:0000313" key="4">
    <source>
        <dbReference type="EMBL" id="MFD1203933.1"/>
    </source>
</evidence>
<name>A0ABW3TVQ7_9BACL</name>
<dbReference type="EMBL" id="JBHTLT010000013">
    <property type="protein sequence ID" value="MFD1203933.1"/>
    <property type="molecule type" value="Genomic_DNA"/>
</dbReference>
<evidence type="ECO:0000256" key="1">
    <source>
        <dbReference type="ARBA" id="ARBA00022679"/>
    </source>
</evidence>
<dbReference type="Pfam" id="PF00581">
    <property type="entry name" value="Rhodanese"/>
    <property type="match status" value="2"/>
</dbReference>
<dbReference type="PANTHER" id="PTHR11364:SF27">
    <property type="entry name" value="SULFURTRANSFERASE"/>
    <property type="match status" value="1"/>
</dbReference>
<comment type="caution">
    <text evidence="4">The sequence shown here is derived from an EMBL/GenBank/DDBJ whole genome shotgun (WGS) entry which is preliminary data.</text>
</comment>
<dbReference type="CDD" id="cd01449">
    <property type="entry name" value="TST_Repeat_2"/>
    <property type="match status" value="1"/>
</dbReference>
<gene>
    <name evidence="4" type="ORF">ACFQ38_02150</name>
</gene>
<feature type="domain" description="Rhodanese" evidence="3">
    <location>
        <begin position="160"/>
        <end position="270"/>
    </location>
</feature>
<dbReference type="RefSeq" id="WP_381479667.1">
    <property type="nucleotide sequence ID" value="NZ_JBHTLT010000013.1"/>
</dbReference>
<keyword evidence="2" id="KW-0677">Repeat</keyword>
<dbReference type="InterPro" id="IPR001763">
    <property type="entry name" value="Rhodanese-like_dom"/>
</dbReference>
<dbReference type="GO" id="GO:0016740">
    <property type="term" value="F:transferase activity"/>
    <property type="evidence" value="ECO:0007669"/>
    <property type="project" value="UniProtKB-KW"/>
</dbReference>
<organism evidence="4 5">
    <name type="scientific">Sporosarcina contaminans</name>
    <dbReference type="NCBI Taxonomy" id="633403"/>
    <lineage>
        <taxon>Bacteria</taxon>
        <taxon>Bacillati</taxon>
        <taxon>Bacillota</taxon>
        <taxon>Bacilli</taxon>
        <taxon>Bacillales</taxon>
        <taxon>Caryophanaceae</taxon>
        <taxon>Sporosarcina</taxon>
    </lineage>
</organism>
<evidence type="ECO:0000256" key="2">
    <source>
        <dbReference type="ARBA" id="ARBA00022737"/>
    </source>
</evidence>
<dbReference type="PANTHER" id="PTHR11364">
    <property type="entry name" value="THIOSULFATE SULFERTANSFERASE"/>
    <property type="match status" value="1"/>
</dbReference>
<accession>A0ABW3TVQ7</accession>
<feature type="domain" description="Rhodanese" evidence="3">
    <location>
        <begin position="11"/>
        <end position="129"/>
    </location>
</feature>
<evidence type="ECO:0000259" key="3">
    <source>
        <dbReference type="PROSITE" id="PS50206"/>
    </source>
</evidence>
<dbReference type="CDD" id="cd01448">
    <property type="entry name" value="TST_Repeat_1"/>
    <property type="match status" value="1"/>
</dbReference>
<keyword evidence="1 4" id="KW-0808">Transferase</keyword>
<dbReference type="InterPro" id="IPR036873">
    <property type="entry name" value="Rhodanese-like_dom_sf"/>
</dbReference>
<keyword evidence="5" id="KW-1185">Reference proteome</keyword>